<keyword evidence="2" id="KW-1185">Reference proteome</keyword>
<organism evidence="1 2">
    <name type="scientific">Cetraspora pellucida</name>
    <dbReference type="NCBI Taxonomy" id="1433469"/>
    <lineage>
        <taxon>Eukaryota</taxon>
        <taxon>Fungi</taxon>
        <taxon>Fungi incertae sedis</taxon>
        <taxon>Mucoromycota</taxon>
        <taxon>Glomeromycotina</taxon>
        <taxon>Glomeromycetes</taxon>
        <taxon>Diversisporales</taxon>
        <taxon>Gigasporaceae</taxon>
        <taxon>Cetraspora</taxon>
    </lineage>
</organism>
<accession>A0ACA9PWT9</accession>
<feature type="non-terminal residue" evidence="1">
    <location>
        <position position="81"/>
    </location>
</feature>
<name>A0ACA9PWT9_9GLOM</name>
<sequence>MKLMSGHVHYPNTQSFLLPSHTNWQQHHEDQLFALAAWSKVLIHSRRLSSSLSLKIFTDTRFVSLPGGLAVAATPVVVSPP</sequence>
<dbReference type="EMBL" id="CAJVPW010030393">
    <property type="protein sequence ID" value="CAG8723886.1"/>
    <property type="molecule type" value="Genomic_DNA"/>
</dbReference>
<dbReference type="Proteomes" id="UP000789366">
    <property type="component" value="Unassembled WGS sequence"/>
</dbReference>
<evidence type="ECO:0000313" key="1">
    <source>
        <dbReference type="EMBL" id="CAG8723886.1"/>
    </source>
</evidence>
<reference evidence="1" key="1">
    <citation type="submission" date="2021-06" db="EMBL/GenBank/DDBJ databases">
        <authorList>
            <person name="Kallberg Y."/>
            <person name="Tangrot J."/>
            <person name="Rosling A."/>
        </authorList>
    </citation>
    <scope>NUCLEOTIDE SEQUENCE</scope>
    <source>
        <strain evidence="1">28 12/20/2015</strain>
    </source>
</reference>
<gene>
    <name evidence="1" type="ORF">SPELUC_LOCUS12622</name>
</gene>
<comment type="caution">
    <text evidence="1">The sequence shown here is derived from an EMBL/GenBank/DDBJ whole genome shotgun (WGS) entry which is preliminary data.</text>
</comment>
<proteinExistence type="predicted"/>
<protein>
    <submittedName>
        <fullName evidence="1">1413_t:CDS:1</fullName>
    </submittedName>
</protein>
<evidence type="ECO:0000313" key="2">
    <source>
        <dbReference type="Proteomes" id="UP000789366"/>
    </source>
</evidence>